<organism evidence="1 2">
    <name type="scientific">Candidatus Neomicrothrix subdominans</name>
    <dbReference type="NCBI Taxonomy" id="2954438"/>
    <lineage>
        <taxon>Bacteria</taxon>
        <taxon>Bacillati</taxon>
        <taxon>Actinomycetota</taxon>
        <taxon>Acidimicrobiia</taxon>
        <taxon>Acidimicrobiales</taxon>
        <taxon>Microthrixaceae</taxon>
        <taxon>Candidatus Neomicrothrix</taxon>
    </lineage>
</organism>
<protein>
    <submittedName>
        <fullName evidence="1">Uncharacterized protein</fullName>
    </submittedName>
</protein>
<gene>
    <name evidence="1" type="ORF">IPN02_04965</name>
</gene>
<dbReference type="Proteomes" id="UP000727993">
    <property type="component" value="Unassembled WGS sequence"/>
</dbReference>
<reference evidence="1 2" key="1">
    <citation type="submission" date="2020-10" db="EMBL/GenBank/DDBJ databases">
        <title>Connecting structure to function with the recovery of over 1000 high-quality activated sludge metagenome-assembled genomes encoding full-length rRNA genes using long-read sequencing.</title>
        <authorList>
            <person name="Singleton C.M."/>
            <person name="Petriglieri F."/>
            <person name="Kristensen J.M."/>
            <person name="Kirkegaard R.H."/>
            <person name="Michaelsen T.Y."/>
            <person name="Andersen M.H."/>
            <person name="Karst S.M."/>
            <person name="Dueholm M.S."/>
            <person name="Nielsen P.H."/>
            <person name="Albertsen M."/>
        </authorList>
    </citation>
    <scope>NUCLEOTIDE SEQUENCE [LARGE SCALE GENOMIC DNA]</scope>
    <source>
        <strain evidence="1">Lyne_18-Q3-R50-59_MAXAC.006</strain>
    </source>
</reference>
<evidence type="ECO:0000313" key="2">
    <source>
        <dbReference type="Proteomes" id="UP000727993"/>
    </source>
</evidence>
<dbReference type="AlphaFoldDB" id="A0A936NBX3"/>
<dbReference type="EMBL" id="JADJZA010000001">
    <property type="protein sequence ID" value="MBK9296212.1"/>
    <property type="molecule type" value="Genomic_DNA"/>
</dbReference>
<comment type="caution">
    <text evidence="1">The sequence shown here is derived from an EMBL/GenBank/DDBJ whole genome shotgun (WGS) entry which is preliminary data.</text>
</comment>
<accession>A0A936NBX3</accession>
<sequence length="462" mass="52012">MDEQQEQDPIAPLPAALDVAAVTPWNERTFVVTMNIMSRKSAVVHPEPSPYGSAMDLPSVQKQLKLLQGGKLVTRVIARDQRQKLVDLEAELRRLMGTVDQFYNLLGARHWVFTDCFSVDDIEKILDSTDDAEAAEAQLIELHRNPETTKFWLMRLQGTDGLRQRMHQIKRAMDHYQADQFDSCVLQLIAVMDGFVNDFEPEKRQGLAARDPEEMVAWDSVVGHSLGLSNALKPFTKTIKKRIDKEVHDVFRHGIVHGSVINFDNVIVASKAWNLLFALDDWAKATIKAQRPADPEPQLREVFAQLAKTQRLKQGTEAWEPQSFSQSDAGFNEHEIAERTRDFMNAWESGNYGMLATFQRRMLVAGDSPGAQAGQMRDLFDFFHLSEYELSEIDNEAPVIYNVHGTATVNGQPGTFKCRWILEEDDGTPAPLSETAQWGLVFCNPTIWTLQAGLSLTGPGDS</sequence>
<name>A0A936NBX3_9ACTN</name>
<evidence type="ECO:0000313" key="1">
    <source>
        <dbReference type="EMBL" id="MBK9296212.1"/>
    </source>
</evidence>
<proteinExistence type="predicted"/>